<gene>
    <name evidence="14" type="ORF">ALC53_13192</name>
</gene>
<evidence type="ECO:0000259" key="13">
    <source>
        <dbReference type="PROSITE" id="PS51880"/>
    </source>
</evidence>
<comment type="subcellular location">
    <subcellularLocation>
        <location evidence="1">Cytoplasm</location>
    </subcellularLocation>
</comment>
<dbReference type="SUPFAM" id="SSF55681">
    <property type="entry name" value="Class II aaRS and biotin synthetases"/>
    <property type="match status" value="1"/>
</dbReference>
<dbReference type="Pfam" id="PF00587">
    <property type="entry name" value="tRNA-synt_2b"/>
    <property type="match status" value="1"/>
</dbReference>
<dbReference type="FunFam" id="3.30.980.10:FF:000003">
    <property type="entry name" value="Threonine--tRNA ligase, cytoplasmic"/>
    <property type="match status" value="1"/>
</dbReference>
<dbReference type="Pfam" id="PF03129">
    <property type="entry name" value="HGTP_anticodon"/>
    <property type="match status" value="1"/>
</dbReference>
<proteinExistence type="inferred from homology"/>
<dbReference type="InterPro" id="IPR029274">
    <property type="entry name" value="DUF4615"/>
</dbReference>
<reference evidence="14 15" key="1">
    <citation type="submission" date="2015-09" db="EMBL/GenBank/DDBJ databases">
        <title>Atta colombica WGS genome.</title>
        <authorList>
            <person name="Nygaard S."/>
            <person name="Hu H."/>
            <person name="Boomsma J."/>
            <person name="Zhang G."/>
        </authorList>
    </citation>
    <scope>NUCLEOTIDE SEQUENCE [LARGE SCALE GENOMIC DNA]</scope>
    <source>
        <strain evidence="14">Treedump-2</strain>
        <tissue evidence="14">Whole body</tissue>
    </source>
</reference>
<evidence type="ECO:0000256" key="7">
    <source>
        <dbReference type="ARBA" id="ARBA00022840"/>
    </source>
</evidence>
<evidence type="ECO:0000256" key="9">
    <source>
        <dbReference type="ARBA" id="ARBA00023146"/>
    </source>
</evidence>
<dbReference type="SUPFAM" id="SSF81271">
    <property type="entry name" value="TGS-like"/>
    <property type="match status" value="1"/>
</dbReference>
<dbReference type="CDD" id="cd00771">
    <property type="entry name" value="ThrRS_core"/>
    <property type="match status" value="1"/>
</dbReference>
<dbReference type="InterPro" id="IPR045864">
    <property type="entry name" value="aa-tRNA-synth_II/BPL/LPL"/>
</dbReference>
<dbReference type="AlphaFoldDB" id="A0A151HY27"/>
<evidence type="ECO:0000256" key="8">
    <source>
        <dbReference type="ARBA" id="ARBA00022917"/>
    </source>
</evidence>
<dbReference type="GO" id="GO:0004829">
    <property type="term" value="F:threonine-tRNA ligase activity"/>
    <property type="evidence" value="ECO:0007669"/>
    <property type="project" value="UniProtKB-EC"/>
</dbReference>
<keyword evidence="9 14" id="KW-0030">Aminoacyl-tRNA synthetase</keyword>
<dbReference type="InterPro" id="IPR002320">
    <property type="entry name" value="Thr-tRNA-ligase_IIa"/>
</dbReference>
<dbReference type="EMBL" id="KQ976730">
    <property type="protein sequence ID" value="KYM76477.1"/>
    <property type="molecule type" value="Genomic_DNA"/>
</dbReference>
<dbReference type="FunFam" id="3.10.20.30:FF:000006">
    <property type="entry name" value="Threonine--tRNA ligase, cytoplasmic"/>
    <property type="match status" value="1"/>
</dbReference>
<dbReference type="Gene3D" id="3.40.50.800">
    <property type="entry name" value="Anticodon-binding domain"/>
    <property type="match status" value="1"/>
</dbReference>
<evidence type="ECO:0000259" key="12">
    <source>
        <dbReference type="PROSITE" id="PS50862"/>
    </source>
</evidence>
<dbReference type="PANTHER" id="PTHR11451">
    <property type="entry name" value="THREONINE-TRNA LIGASE"/>
    <property type="match status" value="1"/>
</dbReference>
<dbReference type="InterPro" id="IPR018163">
    <property type="entry name" value="Thr/Ala-tRNA-synth_IIc_edit"/>
</dbReference>
<dbReference type="HAMAP" id="MF_00184">
    <property type="entry name" value="Thr_tRNA_synth"/>
    <property type="match status" value="1"/>
</dbReference>
<dbReference type="CDD" id="cd00860">
    <property type="entry name" value="ThrRS_anticodon"/>
    <property type="match status" value="1"/>
</dbReference>
<dbReference type="NCBIfam" id="TIGR00418">
    <property type="entry name" value="thrS"/>
    <property type="match status" value="1"/>
</dbReference>
<name>A0A151HY27_9HYME</name>
<dbReference type="Gene3D" id="3.30.980.10">
    <property type="entry name" value="Threonyl-trna Synthetase, Chain A, domain 2"/>
    <property type="match status" value="1"/>
</dbReference>
<dbReference type="STRING" id="520822.A0A151HY27"/>
<keyword evidence="15" id="KW-1185">Reference proteome</keyword>
<keyword evidence="8" id="KW-0648">Protein biosynthesis</keyword>
<keyword evidence="6" id="KW-0547">Nucleotide-binding</keyword>
<keyword evidence="5" id="KW-0436">Ligase</keyword>
<dbReference type="InterPro" id="IPR036621">
    <property type="entry name" value="Anticodon-bd_dom_sf"/>
</dbReference>
<keyword evidence="4" id="KW-0963">Cytoplasm</keyword>
<evidence type="ECO:0000256" key="10">
    <source>
        <dbReference type="ARBA" id="ARBA00031900"/>
    </source>
</evidence>
<feature type="domain" description="Aminoacyl-transfer RNA synthetases class-II family profile" evidence="12">
    <location>
        <begin position="479"/>
        <end position="742"/>
    </location>
</feature>
<dbReference type="InterPro" id="IPR012676">
    <property type="entry name" value="TGS-like"/>
</dbReference>
<dbReference type="Pfam" id="PF07973">
    <property type="entry name" value="tRNA_SAD"/>
    <property type="match status" value="1"/>
</dbReference>
<comment type="catalytic activity">
    <reaction evidence="11">
        <text>tRNA(Thr) + L-threonine + ATP = L-threonyl-tRNA(Thr) + AMP + diphosphate + H(+)</text>
        <dbReference type="Rhea" id="RHEA:24624"/>
        <dbReference type="Rhea" id="RHEA-COMP:9670"/>
        <dbReference type="Rhea" id="RHEA-COMP:9704"/>
        <dbReference type="ChEBI" id="CHEBI:15378"/>
        <dbReference type="ChEBI" id="CHEBI:30616"/>
        <dbReference type="ChEBI" id="CHEBI:33019"/>
        <dbReference type="ChEBI" id="CHEBI:57926"/>
        <dbReference type="ChEBI" id="CHEBI:78442"/>
        <dbReference type="ChEBI" id="CHEBI:78534"/>
        <dbReference type="ChEBI" id="CHEBI:456215"/>
        <dbReference type="EC" id="6.1.1.3"/>
    </reaction>
</comment>
<protein>
    <recommendedName>
        <fullName evidence="3">threonine--tRNA ligase</fullName>
        <ecNumber evidence="3">6.1.1.3</ecNumber>
    </recommendedName>
    <alternativeName>
        <fullName evidence="10">Threonyl-tRNA synthetase</fullName>
    </alternativeName>
</protein>
<dbReference type="GO" id="GO:0005524">
    <property type="term" value="F:ATP binding"/>
    <property type="evidence" value="ECO:0007669"/>
    <property type="project" value="UniProtKB-KW"/>
</dbReference>
<dbReference type="InterPro" id="IPR047246">
    <property type="entry name" value="ThrRS_anticodon"/>
</dbReference>
<comment type="similarity">
    <text evidence="2">Belongs to the class-II aminoacyl-tRNA synthetase family.</text>
</comment>
<dbReference type="CDD" id="cd01667">
    <property type="entry name" value="TGS_ThrRS"/>
    <property type="match status" value="1"/>
</dbReference>
<evidence type="ECO:0000256" key="4">
    <source>
        <dbReference type="ARBA" id="ARBA00022490"/>
    </source>
</evidence>
<dbReference type="Pfam" id="PF15393">
    <property type="entry name" value="DUF4615"/>
    <property type="match status" value="1"/>
</dbReference>
<dbReference type="EC" id="6.1.1.3" evidence="3"/>
<dbReference type="Proteomes" id="UP000078540">
    <property type="component" value="Unassembled WGS sequence"/>
</dbReference>
<dbReference type="Gene3D" id="3.30.930.10">
    <property type="entry name" value="Bira Bifunctional Protein, Domain 2"/>
    <property type="match status" value="1"/>
</dbReference>
<sequence>MSHLFQNSKRNKKNVSESCVFPRTDASNASVLDPEAKDLFELELCWCIQQMEASLADGKLQEKQVQELSKQLHSLKSNTAPLVKKRQIMRNTLGDYREKMAEDERKFSKTVSVVKFTGSTSLEKKSIFIKKAAGCSTQNSNRQTDDRRTQNTLQSTEQAAKSMKALKKKHAPIEKSVLELNPWPSYIQDRIVLWDKLKKEYEETIAAKTPVDITVTLPNGKNISAQSWRTTPYDVAKSISQGLADNTVIAKVNNELWDLDRPLEFDCKLQLLKFDDAEGQQVFWHSSAHILGEAMERVYGGCLCYGPPIENGFYYDMYLGDKGISNTDFPYLEGLYKNIIKEKQPFERLEMTKEDLLEMFKYNEFKVRIINERIQTPTTTAYRCGPLIDLCRGPHVRHTGKIKAMKITKNSSTYWEGNVNAESLQRLYGISFPDTKQLKEWEKFQEEAAKRDHRKIGKEQELYFFHELSPGSCFFQPRGAYIYNTLVDFIRSEYRKRGFQEVVTPNIFNSKLWQTSGHWQHYAENMFSFDVEKETFALKPMNCPGHCMIFDVRCRSWRELPIRFADFGVLHRNELSGALTGLTRVRRFQQDDAHIFCSIEQIKDEISGALDFLWHVYSILGFTFNLCLSTRPEKFLGDIKVWNEAEKALEESLNAFGQPWSLNPEDGAFYGPKIDITILDALKRPHQTATIQLDFQLPIRFNLSYVNEAGEKTRPVIIHRAILGSVERMIAILTESYGGKWPYWISPRQAMIVPVASQFDDYAFEVKQKLWDAGVMVEIDIDPSDTLNKKIRNAQLAQFNFILVVGEKERNAGTVNIRTRDNVVHGEMAVDELITKLKILKVTRDSSGELK</sequence>
<dbReference type="PRINTS" id="PR01047">
    <property type="entry name" value="TRNASYNTHTHR"/>
</dbReference>
<dbReference type="InterPro" id="IPR002314">
    <property type="entry name" value="aa-tRNA-synt_IIb"/>
</dbReference>
<dbReference type="PROSITE" id="PS51880">
    <property type="entry name" value="TGS"/>
    <property type="match status" value="1"/>
</dbReference>
<dbReference type="FunFam" id="3.30.930.10:FF:000009">
    <property type="entry name" value="Threonine--tRNA ligase 2, cytoplasmic"/>
    <property type="match status" value="1"/>
</dbReference>
<dbReference type="GO" id="GO:0006435">
    <property type="term" value="P:threonyl-tRNA aminoacylation"/>
    <property type="evidence" value="ECO:0007669"/>
    <property type="project" value="InterPro"/>
</dbReference>
<dbReference type="InterPro" id="IPR004154">
    <property type="entry name" value="Anticodon-bd"/>
</dbReference>
<dbReference type="Pfam" id="PF02824">
    <property type="entry name" value="TGS"/>
    <property type="match status" value="1"/>
</dbReference>
<dbReference type="InterPro" id="IPR004095">
    <property type="entry name" value="TGS"/>
</dbReference>
<dbReference type="SMART" id="SM00863">
    <property type="entry name" value="tRNA_SAD"/>
    <property type="match status" value="1"/>
</dbReference>
<evidence type="ECO:0000256" key="6">
    <source>
        <dbReference type="ARBA" id="ARBA00022741"/>
    </source>
</evidence>
<dbReference type="PROSITE" id="PS50862">
    <property type="entry name" value="AA_TRNA_LIGASE_II"/>
    <property type="match status" value="1"/>
</dbReference>
<dbReference type="InterPro" id="IPR012675">
    <property type="entry name" value="Beta-grasp_dom_sf"/>
</dbReference>
<dbReference type="InterPro" id="IPR006195">
    <property type="entry name" value="aa-tRNA-synth_II"/>
</dbReference>
<dbReference type="SUPFAM" id="SSF52954">
    <property type="entry name" value="Class II aaRS ABD-related"/>
    <property type="match status" value="1"/>
</dbReference>
<evidence type="ECO:0000313" key="15">
    <source>
        <dbReference type="Proteomes" id="UP000078540"/>
    </source>
</evidence>
<evidence type="ECO:0000256" key="5">
    <source>
        <dbReference type="ARBA" id="ARBA00022598"/>
    </source>
</evidence>
<evidence type="ECO:0000256" key="2">
    <source>
        <dbReference type="ARBA" id="ARBA00008226"/>
    </source>
</evidence>
<dbReference type="InterPro" id="IPR012947">
    <property type="entry name" value="tRNA_SAD"/>
</dbReference>
<feature type="domain" description="TGS" evidence="13">
    <location>
        <begin position="209"/>
        <end position="273"/>
    </location>
</feature>
<dbReference type="FunFam" id="3.40.50.800:FF:000003">
    <property type="entry name" value="Threonine--tRNA ligase 2, cytoplasmic"/>
    <property type="match status" value="1"/>
</dbReference>
<evidence type="ECO:0000256" key="1">
    <source>
        <dbReference type="ARBA" id="ARBA00004496"/>
    </source>
</evidence>
<dbReference type="Gene3D" id="3.10.20.30">
    <property type="match status" value="1"/>
</dbReference>
<dbReference type="PANTHER" id="PTHR11451:SF46">
    <property type="entry name" value="THREONINE--TRNA LIGASE"/>
    <property type="match status" value="1"/>
</dbReference>
<dbReference type="InterPro" id="IPR033728">
    <property type="entry name" value="ThrRS_core"/>
</dbReference>
<organism evidence="14 15">
    <name type="scientific">Atta colombica</name>
    <dbReference type="NCBI Taxonomy" id="520822"/>
    <lineage>
        <taxon>Eukaryota</taxon>
        <taxon>Metazoa</taxon>
        <taxon>Ecdysozoa</taxon>
        <taxon>Arthropoda</taxon>
        <taxon>Hexapoda</taxon>
        <taxon>Insecta</taxon>
        <taxon>Pterygota</taxon>
        <taxon>Neoptera</taxon>
        <taxon>Endopterygota</taxon>
        <taxon>Hymenoptera</taxon>
        <taxon>Apocrita</taxon>
        <taxon>Aculeata</taxon>
        <taxon>Formicoidea</taxon>
        <taxon>Formicidae</taxon>
        <taxon>Myrmicinae</taxon>
        <taxon>Atta</taxon>
    </lineage>
</organism>
<evidence type="ECO:0000313" key="14">
    <source>
        <dbReference type="EMBL" id="KYM76477.1"/>
    </source>
</evidence>
<evidence type="ECO:0000256" key="11">
    <source>
        <dbReference type="ARBA" id="ARBA00049515"/>
    </source>
</evidence>
<dbReference type="SUPFAM" id="SSF55186">
    <property type="entry name" value="ThrRS/AlaRS common domain"/>
    <property type="match status" value="1"/>
</dbReference>
<keyword evidence="7" id="KW-0067">ATP-binding</keyword>
<evidence type="ECO:0000256" key="3">
    <source>
        <dbReference type="ARBA" id="ARBA00013163"/>
    </source>
</evidence>
<dbReference type="GO" id="GO:0005739">
    <property type="term" value="C:mitochondrion"/>
    <property type="evidence" value="ECO:0007669"/>
    <property type="project" value="TreeGrafter"/>
</dbReference>
<accession>A0A151HY27</accession>